<keyword evidence="2" id="KW-1185">Reference proteome</keyword>
<reference evidence="1" key="1">
    <citation type="submission" date="2020-10" db="EMBL/GenBank/DDBJ databases">
        <authorList>
            <person name="Han B."/>
            <person name="Lu T."/>
            <person name="Zhao Q."/>
            <person name="Huang X."/>
            <person name="Zhao Y."/>
        </authorList>
    </citation>
    <scope>NUCLEOTIDE SEQUENCE</scope>
</reference>
<gene>
    <name evidence="1" type="ORF">NCGR_LOCUS11412</name>
</gene>
<organism evidence="1 2">
    <name type="scientific">Miscanthus lutarioriparius</name>
    <dbReference type="NCBI Taxonomy" id="422564"/>
    <lineage>
        <taxon>Eukaryota</taxon>
        <taxon>Viridiplantae</taxon>
        <taxon>Streptophyta</taxon>
        <taxon>Embryophyta</taxon>
        <taxon>Tracheophyta</taxon>
        <taxon>Spermatophyta</taxon>
        <taxon>Magnoliopsida</taxon>
        <taxon>Liliopsida</taxon>
        <taxon>Poales</taxon>
        <taxon>Poaceae</taxon>
        <taxon>PACMAD clade</taxon>
        <taxon>Panicoideae</taxon>
        <taxon>Andropogonodae</taxon>
        <taxon>Andropogoneae</taxon>
        <taxon>Saccharinae</taxon>
        <taxon>Miscanthus</taxon>
    </lineage>
</organism>
<accession>A0A811MX11</accession>
<name>A0A811MX11_9POAL</name>
<comment type="caution">
    <text evidence="1">The sequence shown here is derived from an EMBL/GenBank/DDBJ whole genome shotgun (WGS) entry which is preliminary data.</text>
</comment>
<sequence>MAAASSSGAAVTARGIHIMDSPEGRMSAVPWVSLGVDGAGHEEEDAVLARARGCDVYVGHGGGVRLMVAWLRAELELLGVPCVASDRRRCGDARGLSAARAAMDVALAGVVVVTPVSLANPYAVEEIRVFLERGALVPVFVGIRQGDFVAEDVVERRSDLWETHGGELWKAYDGVEAEWREVVEGLARAEPVVELRLGDLRDRVLDVLQILGARLGRPAVAPAVRAWRSSGFLSSMKSLTAE</sequence>
<protein>
    <recommendedName>
        <fullName evidence="3">TIR domain-containing protein</fullName>
    </recommendedName>
</protein>
<dbReference type="GO" id="GO:0000725">
    <property type="term" value="P:recombinational repair"/>
    <property type="evidence" value="ECO:0007669"/>
    <property type="project" value="TreeGrafter"/>
</dbReference>
<evidence type="ECO:0000313" key="2">
    <source>
        <dbReference type="Proteomes" id="UP000604825"/>
    </source>
</evidence>
<dbReference type="PANTHER" id="PTHR32472">
    <property type="entry name" value="DNA REPAIR PROTEIN RADA"/>
    <property type="match status" value="1"/>
</dbReference>
<dbReference type="EMBL" id="CAJGYO010000003">
    <property type="protein sequence ID" value="CAD6217426.1"/>
    <property type="molecule type" value="Genomic_DNA"/>
</dbReference>
<evidence type="ECO:0000313" key="1">
    <source>
        <dbReference type="EMBL" id="CAD6217426.1"/>
    </source>
</evidence>
<dbReference type="PANTHER" id="PTHR32472:SF18">
    <property type="entry name" value="OS11G0576100 PROTEIN"/>
    <property type="match status" value="1"/>
</dbReference>
<dbReference type="AlphaFoldDB" id="A0A811MX11"/>
<dbReference type="Proteomes" id="UP000604825">
    <property type="component" value="Unassembled WGS sequence"/>
</dbReference>
<proteinExistence type="predicted"/>
<evidence type="ECO:0008006" key="3">
    <source>
        <dbReference type="Google" id="ProtNLM"/>
    </source>
</evidence>